<protein>
    <submittedName>
        <fullName evidence="3">Uncharacterized protein</fullName>
    </submittedName>
</protein>
<evidence type="ECO:0000313" key="3">
    <source>
        <dbReference type="EMBL" id="KDQ34228.1"/>
    </source>
</evidence>
<feature type="compositionally biased region" description="Low complexity" evidence="2">
    <location>
        <begin position="770"/>
        <end position="779"/>
    </location>
</feature>
<reference evidence="4" key="1">
    <citation type="journal article" date="2014" name="Proc. Natl. Acad. Sci. U.S.A.">
        <title>Extensive sampling of basidiomycete genomes demonstrates inadequacy of the white-rot/brown-rot paradigm for wood decay fungi.</title>
        <authorList>
            <person name="Riley R."/>
            <person name="Salamov A.A."/>
            <person name="Brown D.W."/>
            <person name="Nagy L.G."/>
            <person name="Floudas D."/>
            <person name="Held B.W."/>
            <person name="Levasseur A."/>
            <person name="Lombard V."/>
            <person name="Morin E."/>
            <person name="Otillar R."/>
            <person name="Lindquist E.A."/>
            <person name="Sun H."/>
            <person name="LaButti K.M."/>
            <person name="Schmutz J."/>
            <person name="Jabbour D."/>
            <person name="Luo H."/>
            <person name="Baker S.E."/>
            <person name="Pisabarro A.G."/>
            <person name="Walton J.D."/>
            <person name="Blanchette R.A."/>
            <person name="Henrissat B."/>
            <person name="Martin F."/>
            <person name="Cullen D."/>
            <person name="Hibbett D.S."/>
            <person name="Grigoriev I.V."/>
        </authorList>
    </citation>
    <scope>NUCLEOTIDE SEQUENCE [LARGE SCALE GENOMIC DNA]</scope>
    <source>
        <strain evidence="4">PC15</strain>
    </source>
</reference>
<evidence type="ECO:0000256" key="1">
    <source>
        <dbReference type="ARBA" id="ARBA00022581"/>
    </source>
</evidence>
<feature type="compositionally biased region" description="Pro residues" evidence="2">
    <location>
        <begin position="852"/>
        <end position="863"/>
    </location>
</feature>
<feature type="region of interest" description="Disordered" evidence="2">
    <location>
        <begin position="686"/>
        <end position="802"/>
    </location>
</feature>
<dbReference type="InParanoid" id="A0A067P1M8"/>
<feature type="compositionally biased region" description="Basic and acidic residues" evidence="2">
    <location>
        <begin position="453"/>
        <end position="462"/>
    </location>
</feature>
<feature type="region of interest" description="Disordered" evidence="2">
    <location>
        <begin position="297"/>
        <end position="485"/>
    </location>
</feature>
<dbReference type="OrthoDB" id="3107628at2759"/>
<evidence type="ECO:0000256" key="2">
    <source>
        <dbReference type="SAM" id="MobiDB-lite"/>
    </source>
</evidence>
<feature type="region of interest" description="Disordered" evidence="2">
    <location>
        <begin position="1"/>
        <end position="103"/>
    </location>
</feature>
<dbReference type="VEuPathDB" id="FungiDB:PLEOSDRAFT_163905"/>
<feature type="compositionally biased region" description="Basic and acidic residues" evidence="2">
    <location>
        <begin position="721"/>
        <end position="741"/>
    </location>
</feature>
<keyword evidence="1" id="KW-0945">Host-virus interaction</keyword>
<feature type="compositionally biased region" description="Basic and acidic residues" evidence="2">
    <location>
        <begin position="753"/>
        <end position="764"/>
    </location>
</feature>
<feature type="region of interest" description="Disordered" evidence="2">
    <location>
        <begin position="1053"/>
        <end position="1076"/>
    </location>
</feature>
<feature type="region of interest" description="Disordered" evidence="2">
    <location>
        <begin position="916"/>
        <end position="954"/>
    </location>
</feature>
<feature type="compositionally biased region" description="Low complexity" evidence="2">
    <location>
        <begin position="201"/>
        <end position="214"/>
    </location>
</feature>
<sequence>MSMASAGFSLASNGAHHQPHSSRFPLPRLSLFSHPPQTHTHTRRERGGRASDADSESEESGSETPKPLPKKHKHADAKSVEKPAGVESARRADAVGNADEGLDAEGFLSGIDLRAQMAAWERLKSRGSGRRSGRGDGRGRGRGRGRGAAPGRSRSGAGEGGGAVREGEGHGDAGGGGGGDDEVQAPAPPTMLSPRRKTAKQRTAAARLARQRNLAAKRHDADGVHAEDGYGDGNGCRDVEDVQLLDAEPPPPPQPASHPKPLPRRAEPMKAERPRMPLPRRAVVLGDAVLGGTDVLVARSPARKPLPRVSNFNANSDGRSYKSSRPTSRREDSTADGVDDAASSQEDDDDEEQGEEETQLPPTLKIGPPRGIRRDEGKGTPIPRSTSAGVVNPPAGAGAQAEADSASNPVEATSPPVPPPQTQTTPAQPSRLYAPEGEERSEGLCLSMEVDGDTDRDRHNANDGESQLRSSSPATRTPTESPTDMHMLNPLLNADLSFEVLGGLEATDIYGEDGDDDVDCDLDALNLAYPEEEAPPPHLPLPPATIDIESTISTGAALSLSCNTEILMAFEDPGEEAENSEDWGEGEGDDDLLMYLAYPDEGTPSASADTTNLRNSPSRPPPSPSASTPGRASASPAKRKRKRNGWVKRKRGAGQRGQSARAPPAPVSATENMTYEEWCRSVLASVTSSRRRCGGSHVSTVRADPVGPVSTSGAGGIGNSKEAEDVGRSGRDWEGKGKEAAGEGVAGVEAPPSDDRKKPSEPLKIRIKIPPSLSLKSLLPPLPSPRPNVDSPSPSTASTPVVAADVPSSPVLVPAITSTALPPSKSSETEVAAGSPSSSTPLPIHIHLPTPTSTPAPPPSPIPSYAPRTPITAKRLPAACAGPRCMNLLATELGYGWKMCEPCRAQARRYQHVRKYGDGGQGRCSRSGSEDAGASGEMGGAVQEEMENGGGDGSVGVGVGVEKKSVRFADDDEVFVIEPRAGRHDATAATESYSNSSRQFTPHLEPSRAMTRFQTVEKLLERLDEQMKAFLCARNMWVEWRMGMKEGRWASADAGSGVTVEEQRESPTSREGSGVRAQEIDNGVAELVTDAKEVETPGADNGGNANDGLDASRCYASIQTMDVEPPATRICEDMQRDGELNHLDKPLLRIPSPPNDPPRLNAVDGPCEDIPPSMRKPLSPSLSPLLVPPGPARPAVLTRTPSPAVQCPNPPHTYTLASAFTFDGAFSIVAPFCDANAKHGLTTAGVCARIWGVKEMVESTVGIKFEDRTTRTIAAAKGGNGGENGDGDGDGDGDHGSSLMVCDCGCGQSAVTMKFRWQSTDDDDCVNATWVAPVGVIPTYASTSASWPKPDEISPRSAADSARNSGTKSPIVPPPNANPRPACVDTTHRDTPPKPNPNPNQHPLAHCPPKRTSNISTRVLRVVLTVTVLDDASHPYFPGQQGCDGAECDGADFGMGTCRMGTCRMGTGDGDGEEKRSAAFFWGGRRSGDAERRTPKPNTSGLLVAVLTLAIARLYASNTGRVSKSSRVEVMRVRPQQG</sequence>
<dbReference type="Proteomes" id="UP000027073">
    <property type="component" value="Unassembled WGS sequence"/>
</dbReference>
<feature type="region of interest" description="Disordered" evidence="2">
    <location>
        <begin position="1341"/>
        <end position="1412"/>
    </location>
</feature>
<dbReference type="HOGENOM" id="CLU_246920_0_0_1"/>
<feature type="compositionally biased region" description="Low complexity" evidence="2">
    <location>
        <begin position="625"/>
        <end position="636"/>
    </location>
</feature>
<feature type="compositionally biased region" description="Pro residues" evidence="2">
    <location>
        <begin position="248"/>
        <end position="260"/>
    </location>
</feature>
<organism evidence="3 4">
    <name type="scientific">Pleurotus ostreatus (strain PC15)</name>
    <name type="common">Oyster mushroom</name>
    <dbReference type="NCBI Taxonomy" id="1137138"/>
    <lineage>
        <taxon>Eukaryota</taxon>
        <taxon>Fungi</taxon>
        <taxon>Dikarya</taxon>
        <taxon>Basidiomycota</taxon>
        <taxon>Agaricomycotina</taxon>
        <taxon>Agaricomycetes</taxon>
        <taxon>Agaricomycetidae</taxon>
        <taxon>Agaricales</taxon>
        <taxon>Pleurotineae</taxon>
        <taxon>Pleurotaceae</taxon>
        <taxon>Pleurotus</taxon>
    </lineage>
</organism>
<feature type="compositionally biased region" description="Acidic residues" evidence="2">
    <location>
        <begin position="345"/>
        <end position="358"/>
    </location>
</feature>
<feature type="compositionally biased region" description="Polar residues" evidence="2">
    <location>
        <begin position="310"/>
        <end position="326"/>
    </location>
</feature>
<dbReference type="PANTHER" id="PTHR13037:SF24">
    <property type="entry name" value="POLYCOMB PROTEIN PCL-RELATED"/>
    <property type="match status" value="1"/>
</dbReference>
<proteinExistence type="predicted"/>
<dbReference type="EMBL" id="KL198004">
    <property type="protein sequence ID" value="KDQ34228.1"/>
    <property type="molecule type" value="Genomic_DNA"/>
</dbReference>
<feature type="compositionally biased region" description="Basic and acidic residues" evidence="2">
    <location>
        <begin position="264"/>
        <end position="275"/>
    </location>
</feature>
<dbReference type="PANTHER" id="PTHR13037">
    <property type="entry name" value="FORMIN"/>
    <property type="match status" value="1"/>
</dbReference>
<feature type="compositionally biased region" description="Basic and acidic residues" evidence="2">
    <location>
        <begin position="217"/>
        <end position="228"/>
    </location>
</feature>
<feature type="compositionally biased region" description="Polar residues" evidence="2">
    <location>
        <begin position="463"/>
        <end position="482"/>
    </location>
</feature>
<feature type="region of interest" description="Disordered" evidence="2">
    <location>
        <begin position="819"/>
        <end position="863"/>
    </location>
</feature>
<feature type="compositionally biased region" description="Basic residues" evidence="2">
    <location>
        <begin position="637"/>
        <end position="653"/>
    </location>
</feature>
<feature type="compositionally biased region" description="Low complexity" evidence="2">
    <location>
        <begin position="147"/>
        <end position="156"/>
    </location>
</feature>
<feature type="compositionally biased region" description="Polar residues" evidence="2">
    <location>
        <begin position="604"/>
        <end position="615"/>
    </location>
</feature>
<name>A0A067P1M8_PLEO1</name>
<evidence type="ECO:0000313" key="4">
    <source>
        <dbReference type="Proteomes" id="UP000027073"/>
    </source>
</evidence>
<accession>A0A067P1M8</accession>
<feature type="region of interest" description="Disordered" evidence="2">
    <location>
        <begin position="599"/>
        <end position="673"/>
    </location>
</feature>
<gene>
    <name evidence="3" type="ORF">PLEOSDRAFT_163905</name>
</gene>
<feature type="region of interest" description="Disordered" evidence="2">
    <location>
        <begin position="122"/>
        <end position="281"/>
    </location>
</feature>
<feature type="compositionally biased region" description="Low complexity" evidence="2">
    <location>
        <begin position="787"/>
        <end position="802"/>
    </location>
</feature>
<feature type="compositionally biased region" description="Low complexity" evidence="2">
    <location>
        <begin position="388"/>
        <end position="414"/>
    </location>
</feature>